<name>A0A9P6MBY9_9FUNG</name>
<proteinExistence type="predicted"/>
<feature type="compositionally biased region" description="Polar residues" evidence="1">
    <location>
        <begin position="143"/>
        <end position="156"/>
    </location>
</feature>
<feature type="region of interest" description="Disordered" evidence="1">
    <location>
        <begin position="42"/>
        <end position="93"/>
    </location>
</feature>
<accession>A0A9P6MBY9</accession>
<feature type="compositionally biased region" description="Basic and acidic residues" evidence="1">
    <location>
        <begin position="169"/>
        <end position="179"/>
    </location>
</feature>
<feature type="region of interest" description="Disordered" evidence="1">
    <location>
        <begin position="117"/>
        <end position="216"/>
    </location>
</feature>
<evidence type="ECO:0000256" key="1">
    <source>
        <dbReference type="SAM" id="MobiDB-lite"/>
    </source>
</evidence>
<sequence>MTNPETAHTKSSTMEHIKDKATNLVHKVTDKLHGNDYTTHNTTVNSTVDPANHHNLADHRGHHRGEGLAGPHLHDQHQQQPKHSGPLHTGAALAGAAVPHDKSVDRGAYQQHLNASAPVAPTTGTHGTHTTGGLQHPAPAGPTGTTNVPTYAQNIAPTAAGVVPTARSTEQDQYHKRGDPIGIGHHDHHHHHKAESGVGFPMNTNNSTIPVNTHNLPQANPVHSTNAATGPTNTVPVMSAPSTTTAAGTHIPGEYNAATGPTNTVPAMGAPGTTTAAGTHLPGEYNVATTTIPGATTTNPADRHTPVL</sequence>
<feature type="compositionally biased region" description="Polar residues" evidence="1">
    <location>
        <begin position="202"/>
        <end position="216"/>
    </location>
</feature>
<gene>
    <name evidence="2" type="ORF">BGZ65_012994</name>
</gene>
<feature type="compositionally biased region" description="Low complexity" evidence="1">
    <location>
        <begin position="122"/>
        <end position="133"/>
    </location>
</feature>
<keyword evidence="3" id="KW-1185">Reference proteome</keyword>
<dbReference type="OrthoDB" id="2446522at2759"/>
<dbReference type="Proteomes" id="UP000749646">
    <property type="component" value="Unassembled WGS sequence"/>
</dbReference>
<dbReference type="EMBL" id="JAAAHW010003145">
    <property type="protein sequence ID" value="KAF9988039.1"/>
    <property type="molecule type" value="Genomic_DNA"/>
</dbReference>
<evidence type="ECO:0000313" key="3">
    <source>
        <dbReference type="Proteomes" id="UP000749646"/>
    </source>
</evidence>
<organism evidence="2 3">
    <name type="scientific">Modicella reniformis</name>
    <dbReference type="NCBI Taxonomy" id="1440133"/>
    <lineage>
        <taxon>Eukaryota</taxon>
        <taxon>Fungi</taxon>
        <taxon>Fungi incertae sedis</taxon>
        <taxon>Mucoromycota</taxon>
        <taxon>Mortierellomycotina</taxon>
        <taxon>Mortierellomycetes</taxon>
        <taxon>Mortierellales</taxon>
        <taxon>Mortierellaceae</taxon>
        <taxon>Modicella</taxon>
    </lineage>
</organism>
<dbReference type="AlphaFoldDB" id="A0A9P6MBY9"/>
<comment type="caution">
    <text evidence="2">The sequence shown here is derived from an EMBL/GenBank/DDBJ whole genome shotgun (WGS) entry which is preliminary data.</text>
</comment>
<reference evidence="2" key="1">
    <citation type="journal article" date="2020" name="Fungal Divers.">
        <title>Resolving the Mortierellaceae phylogeny through synthesis of multi-gene phylogenetics and phylogenomics.</title>
        <authorList>
            <person name="Vandepol N."/>
            <person name="Liber J."/>
            <person name="Desiro A."/>
            <person name="Na H."/>
            <person name="Kennedy M."/>
            <person name="Barry K."/>
            <person name="Grigoriev I.V."/>
            <person name="Miller A.N."/>
            <person name="O'Donnell K."/>
            <person name="Stajich J.E."/>
            <person name="Bonito G."/>
        </authorList>
    </citation>
    <scope>NUCLEOTIDE SEQUENCE</scope>
    <source>
        <strain evidence="2">MES-2147</strain>
    </source>
</reference>
<evidence type="ECO:0000313" key="2">
    <source>
        <dbReference type="EMBL" id="KAF9988039.1"/>
    </source>
</evidence>
<protein>
    <submittedName>
        <fullName evidence="2">Uncharacterized protein</fullName>
    </submittedName>
</protein>